<comment type="caution">
    <text evidence="5">The sequence shown here is derived from an EMBL/GenBank/DDBJ whole genome shotgun (WGS) entry which is preliminary data.</text>
</comment>
<evidence type="ECO:0000256" key="2">
    <source>
        <dbReference type="ARBA" id="ARBA00022801"/>
    </source>
</evidence>
<evidence type="ECO:0000313" key="6">
    <source>
        <dbReference type="Proteomes" id="UP000325122"/>
    </source>
</evidence>
<accession>A0A5M6ZH78</accession>
<dbReference type="EC" id="3.1.1.-" evidence="3"/>
<feature type="domain" description="Carboxylesterase type B" evidence="4">
    <location>
        <begin position="438"/>
        <end position="550"/>
    </location>
</feature>
<dbReference type="PROSITE" id="PS00122">
    <property type="entry name" value="CARBOXYLESTERASE_B_1"/>
    <property type="match status" value="1"/>
</dbReference>
<evidence type="ECO:0000259" key="4">
    <source>
        <dbReference type="Pfam" id="PF00135"/>
    </source>
</evidence>
<gene>
    <name evidence="5" type="ORF">F1654_07670</name>
</gene>
<dbReference type="InterPro" id="IPR002018">
    <property type="entry name" value="CarbesteraseB"/>
</dbReference>
<dbReference type="GO" id="GO:0016787">
    <property type="term" value="F:hydrolase activity"/>
    <property type="evidence" value="ECO:0007669"/>
    <property type="project" value="UniProtKB-KW"/>
</dbReference>
<dbReference type="InterPro" id="IPR019826">
    <property type="entry name" value="Carboxylesterase_B_AS"/>
</dbReference>
<dbReference type="Pfam" id="PF00135">
    <property type="entry name" value="COesterase"/>
    <property type="match status" value="2"/>
</dbReference>
<keyword evidence="6" id="KW-1185">Reference proteome</keyword>
<evidence type="ECO:0000256" key="3">
    <source>
        <dbReference type="RuleBase" id="RU361235"/>
    </source>
</evidence>
<dbReference type="PANTHER" id="PTHR11559">
    <property type="entry name" value="CARBOXYLESTERASE"/>
    <property type="match status" value="1"/>
</dbReference>
<dbReference type="Proteomes" id="UP000325122">
    <property type="component" value="Unassembled WGS sequence"/>
</dbReference>
<dbReference type="EMBL" id="VWOJ01000002">
    <property type="protein sequence ID" value="KAA5803670.1"/>
    <property type="molecule type" value="Genomic_DNA"/>
</dbReference>
<sequence length="611" mass="64130">MTGRDTPYAALASGLQALLAAPAHGAILPSTPSRAFSGVSVMIRIAIALACAVSLAACGERAEIPAADPDTARDTAHGAVTGFTRSDQGVHVWRGVPFAAAPVGDLRWRAPRPAPDWDGVRETLHHPEPCIQIANALSAEASGTRAGDLVGSEDCLYLNIYAPAGAGPDNGGRPVMVWIHGGANVWGHASQYDGGQLAADQDVVVVVVQYRLGLMGFFAHPALMADAQTPDDAAGNFALLDLIAALDWVQANINAFGGDAGRVTIFGESAGGHNVAGLMAAPQAAGLFHRAIIQSGSFDSVPLEEAQAGGRNTALEVGTRITGGEAGADALRLAPLGDVYATFAGDADLRDLPRMIADGVTLPRDGLASAFTRLDGFNAVPLITGVTRDEMKLFNAFNDTLTRRRLGFLVSPRDPDFYEAINEYQSRVWRVRAVDDAAAKLRAAGHDAVWGYRFDWDEAGSFLTMDLSRVLGAAHAMEIPFVFNHFDLFGRLDRVIFNRSNRAGRQALATSMGAYWAAFARDGDPGDAGGITWPALSGEDGPLMRFDSPASGGPELMRGADSIARITADIAADPRLDAAQRCQIARAIGSWVEEAGADVGAALDCPAPVQG</sequence>
<comment type="similarity">
    <text evidence="1 3">Belongs to the type-B carboxylesterase/lipase family.</text>
</comment>
<protein>
    <recommendedName>
        <fullName evidence="3">Carboxylic ester hydrolase</fullName>
        <ecNumber evidence="3">3.1.1.-</ecNumber>
    </recommendedName>
</protein>
<reference evidence="5 6" key="1">
    <citation type="submission" date="2019-09" db="EMBL/GenBank/DDBJ databases">
        <authorList>
            <person name="Kevbrin V."/>
            <person name="Grouzdev D.S."/>
        </authorList>
    </citation>
    <scope>NUCLEOTIDE SEQUENCE [LARGE SCALE GENOMIC DNA]</scope>
    <source>
        <strain evidence="5 6">G-192</strain>
    </source>
</reference>
<dbReference type="InterPro" id="IPR029058">
    <property type="entry name" value="AB_hydrolase_fold"/>
</dbReference>
<name>A0A5M6ZH78_9PROT</name>
<dbReference type="AlphaFoldDB" id="A0A5M6ZH78"/>
<dbReference type="PROSITE" id="PS00941">
    <property type="entry name" value="CARBOXYLESTERASE_B_2"/>
    <property type="match status" value="1"/>
</dbReference>
<keyword evidence="2 3" id="KW-0378">Hydrolase</keyword>
<dbReference type="SUPFAM" id="SSF53474">
    <property type="entry name" value="alpha/beta-Hydrolases"/>
    <property type="match status" value="1"/>
</dbReference>
<feature type="domain" description="Carboxylesterase type B" evidence="4">
    <location>
        <begin position="72"/>
        <end position="398"/>
    </location>
</feature>
<organism evidence="5 6">
    <name type="scientific">Alkalicaulis satelles</name>
    <dbReference type="NCBI Taxonomy" id="2609175"/>
    <lineage>
        <taxon>Bacteria</taxon>
        <taxon>Pseudomonadati</taxon>
        <taxon>Pseudomonadota</taxon>
        <taxon>Alphaproteobacteria</taxon>
        <taxon>Maricaulales</taxon>
        <taxon>Maricaulaceae</taxon>
        <taxon>Alkalicaulis</taxon>
    </lineage>
</organism>
<dbReference type="InterPro" id="IPR019819">
    <property type="entry name" value="Carboxylesterase_B_CS"/>
</dbReference>
<proteinExistence type="inferred from homology"/>
<dbReference type="Gene3D" id="3.40.50.1820">
    <property type="entry name" value="alpha/beta hydrolase"/>
    <property type="match status" value="1"/>
</dbReference>
<evidence type="ECO:0000256" key="1">
    <source>
        <dbReference type="ARBA" id="ARBA00005964"/>
    </source>
</evidence>
<evidence type="ECO:0000313" key="5">
    <source>
        <dbReference type="EMBL" id="KAA5803670.1"/>
    </source>
</evidence>
<dbReference type="InterPro" id="IPR050309">
    <property type="entry name" value="Type-B_Carboxylest/Lipase"/>
</dbReference>